<protein>
    <submittedName>
        <fullName evidence="10">Uncharacterized protein</fullName>
    </submittedName>
</protein>
<evidence type="ECO:0000256" key="7">
    <source>
        <dbReference type="ARBA" id="ARBA00023136"/>
    </source>
</evidence>
<dbReference type="GO" id="GO:0005886">
    <property type="term" value="C:plasma membrane"/>
    <property type="evidence" value="ECO:0007669"/>
    <property type="project" value="UniProtKB-SubCell"/>
</dbReference>
<name>A0A1N6DYG4_9RHOB</name>
<sequence length="356" mass="37019">MFEDLLDRIGDANAVALVGLVGGILLGLAARIGRFCTLGAIEDQLYAADTRRLRMWALAIGTSVIGVALARAGGLFDPLETLYLNRVWTPLGSIAGGLMFGYGMAIAGNCGYGALSRLGGGDLRGFIIVLVMGLSAYAVLSGPLARLRIWLLPVDDAAVRSQGFAESLAGATGLSPVFFALVLGVALLALALSSRDMLRSPRHILWGVVVGLAILSGWIGTYFVAHTGFDAERITSHTFSQPLGDTIFWLMTASGNTLSFSVGSVVGVLVGAFAGSLFKGHFRWEACEDPRELKRQIIGAAIMGPGAVLAVGCSVGQGISAFSVLAWSAPVTFAAIYAGAALGLKQLISGFHTARG</sequence>
<evidence type="ECO:0000256" key="3">
    <source>
        <dbReference type="ARBA" id="ARBA00022475"/>
    </source>
</evidence>
<accession>A0A1N6DYG4</accession>
<feature type="transmembrane region" description="Helical" evidence="9">
    <location>
        <begin position="298"/>
        <end position="319"/>
    </location>
</feature>
<gene>
    <name evidence="10" type="ORF">SAMN05444002_0146</name>
</gene>
<evidence type="ECO:0000256" key="6">
    <source>
        <dbReference type="ARBA" id="ARBA00022989"/>
    </source>
</evidence>
<comment type="subcellular location">
    <subcellularLocation>
        <location evidence="1">Cell inner membrane</location>
        <topology evidence="1">Multi-pass membrane protein</topology>
    </subcellularLocation>
</comment>
<keyword evidence="2" id="KW-0813">Transport</keyword>
<evidence type="ECO:0000256" key="5">
    <source>
        <dbReference type="ARBA" id="ARBA00022692"/>
    </source>
</evidence>
<evidence type="ECO:0000256" key="9">
    <source>
        <dbReference type="SAM" id="Phobius"/>
    </source>
</evidence>
<dbReference type="PANTHER" id="PTHR30574:SF1">
    <property type="entry name" value="SULPHUR TRANSPORT DOMAIN-CONTAINING PROTEIN"/>
    <property type="match status" value="1"/>
</dbReference>
<keyword evidence="3" id="KW-1003">Cell membrane</keyword>
<feature type="transmembrane region" description="Helical" evidence="9">
    <location>
        <begin position="94"/>
        <end position="115"/>
    </location>
</feature>
<feature type="transmembrane region" description="Helical" evidence="9">
    <location>
        <begin position="325"/>
        <end position="344"/>
    </location>
</feature>
<feature type="transmembrane region" description="Helical" evidence="9">
    <location>
        <begin position="258"/>
        <end position="278"/>
    </location>
</feature>
<evidence type="ECO:0000256" key="1">
    <source>
        <dbReference type="ARBA" id="ARBA00004429"/>
    </source>
</evidence>
<organism evidence="10 11">
    <name type="scientific">Vannielia litorea</name>
    <dbReference type="NCBI Taxonomy" id="1217970"/>
    <lineage>
        <taxon>Bacteria</taxon>
        <taxon>Pseudomonadati</taxon>
        <taxon>Pseudomonadota</taxon>
        <taxon>Alphaproteobacteria</taxon>
        <taxon>Rhodobacterales</taxon>
        <taxon>Paracoccaceae</taxon>
        <taxon>Vannielia</taxon>
    </lineage>
</organism>
<dbReference type="PANTHER" id="PTHR30574">
    <property type="entry name" value="INNER MEMBRANE PROTEIN YEDE"/>
    <property type="match status" value="1"/>
</dbReference>
<feature type="transmembrane region" description="Helical" evidence="9">
    <location>
        <begin position="127"/>
        <end position="149"/>
    </location>
</feature>
<feature type="transmembrane region" description="Helical" evidence="9">
    <location>
        <begin position="12"/>
        <end position="32"/>
    </location>
</feature>
<keyword evidence="4" id="KW-0997">Cell inner membrane</keyword>
<dbReference type="EMBL" id="FSRL01000001">
    <property type="protein sequence ID" value="SIN75836.1"/>
    <property type="molecule type" value="Genomic_DNA"/>
</dbReference>
<comment type="similarity">
    <text evidence="8">Belongs to the TsuA/YedE (TC 9.B.102) family.</text>
</comment>
<evidence type="ECO:0000256" key="8">
    <source>
        <dbReference type="ARBA" id="ARBA00035655"/>
    </source>
</evidence>
<keyword evidence="7 9" id="KW-0472">Membrane</keyword>
<evidence type="ECO:0000256" key="2">
    <source>
        <dbReference type="ARBA" id="ARBA00022448"/>
    </source>
</evidence>
<keyword evidence="6 9" id="KW-1133">Transmembrane helix</keyword>
<reference evidence="11" key="1">
    <citation type="submission" date="2016-11" db="EMBL/GenBank/DDBJ databases">
        <authorList>
            <person name="Varghese N."/>
            <person name="Submissions S."/>
        </authorList>
    </citation>
    <scope>NUCLEOTIDE SEQUENCE [LARGE SCALE GENOMIC DNA]</scope>
    <source>
        <strain evidence="11">DSM 29440</strain>
    </source>
</reference>
<evidence type="ECO:0000256" key="4">
    <source>
        <dbReference type="ARBA" id="ARBA00022519"/>
    </source>
</evidence>
<feature type="transmembrane region" description="Helical" evidence="9">
    <location>
        <begin position="169"/>
        <end position="192"/>
    </location>
</feature>
<dbReference type="AlphaFoldDB" id="A0A1N6DYG4"/>
<dbReference type="InterPro" id="IPR007272">
    <property type="entry name" value="Sulf_transp_TsuA/YedE"/>
</dbReference>
<evidence type="ECO:0000313" key="11">
    <source>
        <dbReference type="Proteomes" id="UP000184932"/>
    </source>
</evidence>
<keyword evidence="11" id="KW-1185">Reference proteome</keyword>
<evidence type="ECO:0000313" key="10">
    <source>
        <dbReference type="EMBL" id="SIN75836.1"/>
    </source>
</evidence>
<feature type="transmembrane region" description="Helical" evidence="9">
    <location>
        <begin position="53"/>
        <end position="74"/>
    </location>
</feature>
<keyword evidence="5 9" id="KW-0812">Transmembrane</keyword>
<dbReference type="STRING" id="1217970.SAMN05444002_0146"/>
<feature type="transmembrane region" description="Helical" evidence="9">
    <location>
        <begin position="204"/>
        <end position="225"/>
    </location>
</feature>
<dbReference type="Pfam" id="PF04143">
    <property type="entry name" value="Sulf_transp"/>
    <property type="match status" value="1"/>
</dbReference>
<proteinExistence type="inferred from homology"/>
<dbReference type="Proteomes" id="UP000184932">
    <property type="component" value="Unassembled WGS sequence"/>
</dbReference>